<gene>
    <name evidence="1" type="ORF">MiTs_02327</name>
</gene>
<accession>A0A5A5RVX8</accession>
<name>A0A5A5RVX8_MICAE</name>
<dbReference type="RefSeq" id="WP_149975838.1">
    <property type="nucleotide sequence ID" value="NZ_BHVQ01000026.1"/>
</dbReference>
<reference evidence="1 2" key="1">
    <citation type="submission" date="2018-09" db="EMBL/GenBank/DDBJ databases">
        <title>Evolutionary history of phycoerythrin pigmentation in the water bloom-forming cyanobacterium Microcystis aeruginosa.</title>
        <authorList>
            <person name="Tanabe Y."/>
            <person name="Tanabe Y."/>
            <person name="Yamaguchi H."/>
        </authorList>
    </citation>
    <scope>NUCLEOTIDE SEQUENCE [LARGE SCALE GENOMIC DNA]</scope>
    <source>
        <strain evidence="1 2">NIES-2521</strain>
    </source>
</reference>
<dbReference type="AlphaFoldDB" id="A0A5A5RVX8"/>
<protein>
    <submittedName>
        <fullName evidence="1">Uncharacterized protein</fullName>
    </submittedName>
</protein>
<organism evidence="1 2">
    <name type="scientific">Microcystis aeruginosa NIES-2521</name>
    <dbReference type="NCBI Taxonomy" id="2303983"/>
    <lineage>
        <taxon>Bacteria</taxon>
        <taxon>Bacillati</taxon>
        <taxon>Cyanobacteriota</taxon>
        <taxon>Cyanophyceae</taxon>
        <taxon>Oscillatoriophycideae</taxon>
        <taxon>Chroococcales</taxon>
        <taxon>Microcystaceae</taxon>
        <taxon>Microcystis</taxon>
    </lineage>
</organism>
<proteinExistence type="predicted"/>
<sequence>MEIQESLPEKVAKIFGTIEKGAKNMKEAMQEYRNESYDLKSINSKEKLLDFSRIEDDVKKIYKDIQKKGDTVLGSHLILDGKNDLMEINIYTQKNGETFQTTIKAEVQRVTNIPSHVRDELKNSGRVELNLKL</sequence>
<comment type="caution">
    <text evidence="1">The sequence shown here is derived from an EMBL/GenBank/DDBJ whole genome shotgun (WGS) entry which is preliminary data.</text>
</comment>
<evidence type="ECO:0000313" key="1">
    <source>
        <dbReference type="EMBL" id="GCA80320.1"/>
    </source>
</evidence>
<dbReference type="EMBL" id="BHVQ01000026">
    <property type="protein sequence ID" value="GCA80320.1"/>
    <property type="molecule type" value="Genomic_DNA"/>
</dbReference>
<dbReference type="Proteomes" id="UP000324689">
    <property type="component" value="Unassembled WGS sequence"/>
</dbReference>
<evidence type="ECO:0000313" key="2">
    <source>
        <dbReference type="Proteomes" id="UP000324689"/>
    </source>
</evidence>